<feature type="domain" description="UBA" evidence="6">
    <location>
        <begin position="105"/>
        <end position="145"/>
    </location>
</feature>
<dbReference type="Pfam" id="PF09280">
    <property type="entry name" value="XPC-binding"/>
    <property type="match status" value="1"/>
</dbReference>
<dbReference type="PANTHER" id="PTHR10621:SF0">
    <property type="entry name" value="UV EXCISION REPAIR PROTEIN RAD23"/>
    <property type="match status" value="1"/>
</dbReference>
<comment type="subcellular location">
    <subcellularLocation>
        <location evidence="5">Nucleus</location>
    </subcellularLocation>
    <subcellularLocation>
        <location evidence="5">Cytoplasm</location>
    </subcellularLocation>
</comment>
<protein>
    <recommendedName>
        <fullName evidence="5">UV excision repair protein RAD23</fullName>
    </recommendedName>
</protein>
<evidence type="ECO:0000313" key="8">
    <source>
        <dbReference type="Proteomes" id="UP001211907"/>
    </source>
</evidence>
<dbReference type="InterPro" id="IPR015360">
    <property type="entry name" value="XPC-bd"/>
</dbReference>
<dbReference type="InterPro" id="IPR006636">
    <property type="entry name" value="STI1_HS-bd"/>
</dbReference>
<dbReference type="GO" id="GO:0043161">
    <property type="term" value="P:proteasome-mediated ubiquitin-dependent protein catabolic process"/>
    <property type="evidence" value="ECO:0007669"/>
    <property type="project" value="UniProtKB-UniRule"/>
</dbReference>
<dbReference type="FunFam" id="1.10.8.10:FF:000003">
    <property type="entry name" value="UV excision repair protein RAD23 homolog"/>
    <property type="match status" value="1"/>
</dbReference>
<gene>
    <name evidence="7" type="ORF">HK100_004449</name>
</gene>
<dbReference type="GO" id="GO:0005829">
    <property type="term" value="C:cytosol"/>
    <property type="evidence" value="ECO:0007669"/>
    <property type="project" value="TreeGrafter"/>
</dbReference>
<dbReference type="SMART" id="SM00727">
    <property type="entry name" value="STI1"/>
    <property type="match status" value="1"/>
</dbReference>
<dbReference type="AlphaFoldDB" id="A0AAD5SV04"/>
<keyword evidence="1" id="KW-0677">Repeat</keyword>
<evidence type="ECO:0000256" key="2">
    <source>
        <dbReference type="ARBA" id="ARBA00022763"/>
    </source>
</evidence>
<dbReference type="FunFam" id="1.10.8.10:FF:000002">
    <property type="entry name" value="UV excision repair protein RAD23 homolog"/>
    <property type="match status" value="1"/>
</dbReference>
<dbReference type="Gene3D" id="1.10.10.540">
    <property type="entry name" value="XPC-binding domain"/>
    <property type="match status" value="1"/>
</dbReference>
<dbReference type="GO" id="GO:0031593">
    <property type="term" value="F:polyubiquitin modification-dependent protein binding"/>
    <property type="evidence" value="ECO:0007669"/>
    <property type="project" value="UniProtKB-UniRule"/>
</dbReference>
<dbReference type="SUPFAM" id="SSF46934">
    <property type="entry name" value="UBA-like"/>
    <property type="match status" value="2"/>
</dbReference>
<evidence type="ECO:0000256" key="4">
    <source>
        <dbReference type="ARBA" id="ARBA00023242"/>
    </source>
</evidence>
<dbReference type="NCBIfam" id="TIGR00601">
    <property type="entry name" value="rad23"/>
    <property type="match status" value="1"/>
</dbReference>
<dbReference type="SMART" id="SM00165">
    <property type="entry name" value="UBA"/>
    <property type="match status" value="2"/>
</dbReference>
<proteinExistence type="inferred from homology"/>
<dbReference type="GO" id="GO:0003684">
    <property type="term" value="F:damaged DNA binding"/>
    <property type="evidence" value="ECO:0007669"/>
    <property type="project" value="UniProtKB-UniRule"/>
</dbReference>
<comment type="caution">
    <text evidence="7">The sequence shown here is derived from an EMBL/GenBank/DDBJ whole genome shotgun (WGS) entry which is preliminary data.</text>
</comment>
<sequence length="354" mass="35585">KILADNVTVEGSGITESGFVVVMVTKPKAAPVAPAASAASASATPAASVTPATPAPVVAASETPSVQAPVAESAPSATASATPIASVTATALPTAFDASTLATGTAYQAAVQNLIEMGFPAEQVARAMKAAYNNPDRAAEYLMTGIPENIESLAPVAPRAGAASAGTAPAAAATSAAPTPTDGGYVNLFEAGAAAAARPAAGAPGAAAAPGAAPTAADLERITALTNNPDFQQFRQLVQAQPQLLQPMLQQIAQSQPELLRLIQQHPDTFLQILTGGGGALGAEAFADDYEDDDEMAEGGGGPQTIQITPEENAAIERLTALGFDRNVAAQAYFACDKNEELAANYLFENGGDW</sequence>
<evidence type="ECO:0000256" key="5">
    <source>
        <dbReference type="RuleBase" id="RU367049"/>
    </source>
</evidence>
<keyword evidence="3 5" id="KW-0234">DNA repair</keyword>
<dbReference type="InterPro" id="IPR015940">
    <property type="entry name" value="UBA"/>
</dbReference>
<feature type="non-terminal residue" evidence="7">
    <location>
        <position position="354"/>
    </location>
</feature>
<dbReference type="Gene3D" id="1.10.8.10">
    <property type="entry name" value="DNA helicase RuvA subunit, C-terminal domain"/>
    <property type="match status" value="2"/>
</dbReference>
<evidence type="ECO:0000256" key="3">
    <source>
        <dbReference type="ARBA" id="ARBA00023204"/>
    </source>
</evidence>
<comment type="function">
    <text evidence="5">Multiubiquitin chain receptor involved in modulation of proteasomal degradation. Involved in nucleotide excision repair.</text>
</comment>
<dbReference type="PROSITE" id="PS50030">
    <property type="entry name" value="UBA"/>
    <property type="match status" value="2"/>
</dbReference>
<dbReference type="GO" id="GO:0043130">
    <property type="term" value="F:ubiquitin binding"/>
    <property type="evidence" value="ECO:0007669"/>
    <property type="project" value="UniProtKB-UniRule"/>
</dbReference>
<dbReference type="InterPro" id="IPR004806">
    <property type="entry name" value="Rad23"/>
</dbReference>
<dbReference type="GO" id="GO:0070628">
    <property type="term" value="F:proteasome binding"/>
    <property type="evidence" value="ECO:0007669"/>
    <property type="project" value="TreeGrafter"/>
</dbReference>
<dbReference type="Pfam" id="PF00627">
    <property type="entry name" value="UBA"/>
    <property type="match status" value="2"/>
</dbReference>
<evidence type="ECO:0000256" key="1">
    <source>
        <dbReference type="ARBA" id="ARBA00022737"/>
    </source>
</evidence>
<dbReference type="GO" id="GO:0005654">
    <property type="term" value="C:nucleoplasm"/>
    <property type="evidence" value="ECO:0007669"/>
    <property type="project" value="TreeGrafter"/>
</dbReference>
<name>A0AAD5SV04_9FUNG</name>
<dbReference type="EMBL" id="JADGJH010002195">
    <property type="protein sequence ID" value="KAJ3101940.1"/>
    <property type="molecule type" value="Genomic_DNA"/>
</dbReference>
<dbReference type="InterPro" id="IPR036353">
    <property type="entry name" value="XPC-bd_sf"/>
</dbReference>
<feature type="domain" description="UBA" evidence="6">
    <location>
        <begin position="309"/>
        <end position="350"/>
    </location>
</feature>
<comment type="similarity">
    <text evidence="5">Belongs to the RAD23 family.</text>
</comment>
<dbReference type="Proteomes" id="UP001211907">
    <property type="component" value="Unassembled WGS sequence"/>
</dbReference>
<dbReference type="PRINTS" id="PR01839">
    <property type="entry name" value="RAD23PROTEIN"/>
</dbReference>
<keyword evidence="5" id="KW-0963">Cytoplasm</keyword>
<dbReference type="PANTHER" id="PTHR10621">
    <property type="entry name" value="UV EXCISION REPAIR PROTEIN RAD23"/>
    <property type="match status" value="1"/>
</dbReference>
<evidence type="ECO:0000259" key="6">
    <source>
        <dbReference type="PROSITE" id="PS50030"/>
    </source>
</evidence>
<organism evidence="7 8">
    <name type="scientific">Physocladia obscura</name>
    <dbReference type="NCBI Taxonomy" id="109957"/>
    <lineage>
        <taxon>Eukaryota</taxon>
        <taxon>Fungi</taxon>
        <taxon>Fungi incertae sedis</taxon>
        <taxon>Chytridiomycota</taxon>
        <taxon>Chytridiomycota incertae sedis</taxon>
        <taxon>Chytridiomycetes</taxon>
        <taxon>Chytridiales</taxon>
        <taxon>Chytriomycetaceae</taxon>
        <taxon>Physocladia</taxon>
    </lineage>
</organism>
<reference evidence="7" key="1">
    <citation type="submission" date="2020-05" db="EMBL/GenBank/DDBJ databases">
        <title>Phylogenomic resolution of chytrid fungi.</title>
        <authorList>
            <person name="Stajich J.E."/>
            <person name="Amses K."/>
            <person name="Simmons R."/>
            <person name="Seto K."/>
            <person name="Myers J."/>
            <person name="Bonds A."/>
            <person name="Quandt C.A."/>
            <person name="Barry K."/>
            <person name="Liu P."/>
            <person name="Grigoriev I."/>
            <person name="Longcore J.E."/>
            <person name="James T.Y."/>
        </authorList>
    </citation>
    <scope>NUCLEOTIDE SEQUENCE</scope>
    <source>
        <strain evidence="7">JEL0513</strain>
    </source>
</reference>
<dbReference type="InterPro" id="IPR009060">
    <property type="entry name" value="UBA-like_sf"/>
</dbReference>
<keyword evidence="2 5" id="KW-0227">DNA damage</keyword>
<accession>A0AAD5SV04</accession>
<evidence type="ECO:0000313" key="7">
    <source>
        <dbReference type="EMBL" id="KAJ3101940.1"/>
    </source>
</evidence>
<keyword evidence="8" id="KW-1185">Reference proteome</keyword>
<keyword evidence="4 5" id="KW-0539">Nucleus</keyword>
<dbReference type="CDD" id="cd14281">
    <property type="entry name" value="UBA2_Rad23_like"/>
    <property type="match status" value="1"/>
</dbReference>
<dbReference type="GO" id="GO:0006289">
    <property type="term" value="P:nucleotide-excision repair"/>
    <property type="evidence" value="ECO:0007669"/>
    <property type="project" value="UniProtKB-UniRule"/>
</dbReference>
<dbReference type="SUPFAM" id="SSF101238">
    <property type="entry name" value="XPC-binding domain"/>
    <property type="match status" value="1"/>
</dbReference>